<evidence type="ECO:0000256" key="3">
    <source>
        <dbReference type="ARBA" id="ARBA00023125"/>
    </source>
</evidence>
<protein>
    <submittedName>
        <fullName evidence="7">Transcriptional regulator, AraC family</fullName>
    </submittedName>
</protein>
<keyword evidence="3" id="KW-0238">DNA-binding</keyword>
<dbReference type="RefSeq" id="WP_288199700.1">
    <property type="nucleotide sequence ID" value="NZ_LT608334.1"/>
</dbReference>
<evidence type="ECO:0000256" key="4">
    <source>
        <dbReference type="ARBA" id="ARBA00023159"/>
    </source>
</evidence>
<dbReference type="Pfam" id="PF12833">
    <property type="entry name" value="HTH_18"/>
    <property type="match status" value="1"/>
</dbReference>
<dbReference type="SMART" id="SM00342">
    <property type="entry name" value="HTH_ARAC"/>
    <property type="match status" value="1"/>
</dbReference>
<dbReference type="PROSITE" id="PS01124">
    <property type="entry name" value="HTH_ARAC_FAMILY_2"/>
    <property type="match status" value="1"/>
</dbReference>
<dbReference type="InterPro" id="IPR020449">
    <property type="entry name" value="Tscrpt_reg_AraC-type_HTH"/>
</dbReference>
<dbReference type="Gene3D" id="2.60.120.10">
    <property type="entry name" value="Jelly Rolls"/>
    <property type="match status" value="1"/>
</dbReference>
<dbReference type="EMBL" id="FMJD01000005">
    <property type="protein sequence ID" value="SCM74252.1"/>
    <property type="molecule type" value="Genomic_DNA"/>
</dbReference>
<dbReference type="Pfam" id="PF02311">
    <property type="entry name" value="AraC_binding"/>
    <property type="match status" value="1"/>
</dbReference>
<sequence length="297" mass="32597">MVQFLFDWANFTMDLNFSPAIAEQANRSVAPWSEEPHAKCVEWLERAVGPIVAKASEYADGHVVPPHRHSRAQMIYALSGVVTVAMPGERWMVPPDHALWVPAGTQHSVTASGHVSMRSIYVKPGAVADLPIRGRVVELTGLMRSLMLEAVTLPQCYEPTSRAGLVMALILEEIPRLPVRPLGLPFPADPRMAALCHRFLEAPTPRANIDDWADGLAMSRRTFTRAFRRETGLSLSEWRQQACLFAALPRLAGGESVTSVALDLGYDSSSAFSTMFKRMTGATPGRYLREATSLNAG</sequence>
<evidence type="ECO:0000313" key="7">
    <source>
        <dbReference type="EMBL" id="SCM74252.1"/>
    </source>
</evidence>
<dbReference type="CDD" id="cd06124">
    <property type="entry name" value="cupin_NimR-like_N"/>
    <property type="match status" value="1"/>
</dbReference>
<dbReference type="PANTHER" id="PTHR11019:SF159">
    <property type="entry name" value="TRANSCRIPTIONAL REGULATOR-RELATED"/>
    <property type="match status" value="1"/>
</dbReference>
<dbReference type="GO" id="GO:0003700">
    <property type="term" value="F:DNA-binding transcription factor activity"/>
    <property type="evidence" value="ECO:0007669"/>
    <property type="project" value="InterPro"/>
</dbReference>
<dbReference type="InterPro" id="IPR011051">
    <property type="entry name" value="RmlC_Cupin_sf"/>
</dbReference>
<dbReference type="PRINTS" id="PR00032">
    <property type="entry name" value="HTHARAC"/>
</dbReference>
<dbReference type="FunFam" id="1.10.10.60:FF:000132">
    <property type="entry name" value="AraC family transcriptional regulator"/>
    <property type="match status" value="1"/>
</dbReference>
<keyword evidence="5" id="KW-0804">Transcription</keyword>
<name>A0A212L9J9_9HYPH</name>
<organism evidence="7">
    <name type="scientific">uncultured Pleomorphomonas sp</name>
    <dbReference type="NCBI Taxonomy" id="442121"/>
    <lineage>
        <taxon>Bacteria</taxon>
        <taxon>Pseudomonadati</taxon>
        <taxon>Pseudomonadota</taxon>
        <taxon>Alphaproteobacteria</taxon>
        <taxon>Hyphomicrobiales</taxon>
        <taxon>Pleomorphomonadaceae</taxon>
        <taxon>Pleomorphomonas</taxon>
        <taxon>environmental samples</taxon>
    </lineage>
</organism>
<dbReference type="InterPro" id="IPR014710">
    <property type="entry name" value="RmlC-like_jellyroll"/>
</dbReference>
<dbReference type="InterPro" id="IPR018060">
    <property type="entry name" value="HTH_AraC"/>
</dbReference>
<dbReference type="Gene3D" id="1.10.10.60">
    <property type="entry name" value="Homeodomain-like"/>
    <property type="match status" value="2"/>
</dbReference>
<proteinExistence type="predicted"/>
<dbReference type="InterPro" id="IPR003313">
    <property type="entry name" value="AraC-bd"/>
</dbReference>
<feature type="domain" description="HTH araC/xylS-type" evidence="6">
    <location>
        <begin position="190"/>
        <end position="290"/>
    </location>
</feature>
<gene>
    <name evidence="7" type="ORF">KL86PLE_130146</name>
</gene>
<evidence type="ECO:0000259" key="6">
    <source>
        <dbReference type="PROSITE" id="PS01124"/>
    </source>
</evidence>
<keyword evidence="2" id="KW-0805">Transcription regulation</keyword>
<dbReference type="SUPFAM" id="SSF51182">
    <property type="entry name" value="RmlC-like cupins"/>
    <property type="match status" value="1"/>
</dbReference>
<accession>A0A212L9J9</accession>
<evidence type="ECO:0000256" key="5">
    <source>
        <dbReference type="ARBA" id="ARBA00023163"/>
    </source>
</evidence>
<dbReference type="InterPro" id="IPR009057">
    <property type="entry name" value="Homeodomain-like_sf"/>
</dbReference>
<evidence type="ECO:0000256" key="2">
    <source>
        <dbReference type="ARBA" id="ARBA00023015"/>
    </source>
</evidence>
<evidence type="ECO:0000256" key="1">
    <source>
        <dbReference type="ARBA" id="ARBA00022491"/>
    </source>
</evidence>
<dbReference type="SUPFAM" id="SSF46689">
    <property type="entry name" value="Homeodomain-like"/>
    <property type="match status" value="1"/>
</dbReference>
<keyword evidence="1" id="KW-0678">Repressor</keyword>
<reference evidence="7" key="1">
    <citation type="submission" date="2016-08" db="EMBL/GenBank/DDBJ databases">
        <authorList>
            <person name="Seilhamer J.J."/>
        </authorList>
    </citation>
    <scope>NUCLEOTIDE SEQUENCE</scope>
    <source>
        <strain evidence="7">86</strain>
    </source>
</reference>
<keyword evidence="4" id="KW-0010">Activator</keyword>
<dbReference type="PANTHER" id="PTHR11019">
    <property type="entry name" value="HTH-TYPE TRANSCRIPTIONAL REGULATOR NIMR"/>
    <property type="match status" value="1"/>
</dbReference>
<dbReference type="GO" id="GO:0043565">
    <property type="term" value="F:sequence-specific DNA binding"/>
    <property type="evidence" value="ECO:0007669"/>
    <property type="project" value="InterPro"/>
</dbReference>
<dbReference type="AlphaFoldDB" id="A0A212L9J9"/>